<dbReference type="EMBL" id="NGJZ01000001">
    <property type="protein sequence ID" value="RSU07955.1"/>
    <property type="molecule type" value="Genomic_DNA"/>
</dbReference>
<dbReference type="PANTHER" id="PTHR47268">
    <property type="entry name" value="ACYLPHOSPHATASE"/>
    <property type="match status" value="1"/>
</dbReference>
<dbReference type="AlphaFoldDB" id="A0A430AIN8"/>
<name>A0A430AIN8_9ENTE</name>
<protein>
    <recommendedName>
        <fullName evidence="3 5">acylphosphatase</fullName>
        <ecNumber evidence="2 5">3.6.1.7</ecNumber>
    </recommendedName>
</protein>
<evidence type="ECO:0000259" key="7">
    <source>
        <dbReference type="PROSITE" id="PS51160"/>
    </source>
</evidence>
<comment type="caution">
    <text evidence="8">The sequence shown here is derived from an EMBL/GenBank/DDBJ whole genome shotgun (WGS) entry which is preliminary data.</text>
</comment>
<dbReference type="PROSITE" id="PS51160">
    <property type="entry name" value="ACYLPHOSPHATASE_3"/>
    <property type="match status" value="1"/>
</dbReference>
<dbReference type="Pfam" id="PF00708">
    <property type="entry name" value="Acylphosphatase"/>
    <property type="match status" value="1"/>
</dbReference>
<dbReference type="InterPro" id="IPR017968">
    <property type="entry name" value="Acylphosphatase_CS"/>
</dbReference>
<reference evidence="8 9" key="1">
    <citation type="submission" date="2017-05" db="EMBL/GenBank/DDBJ databases">
        <title>Vagococcus spp. assemblies.</title>
        <authorList>
            <person name="Gulvik C.A."/>
        </authorList>
    </citation>
    <scope>NUCLEOTIDE SEQUENCE [LARGE SCALE GENOMIC DNA]</scope>
    <source>
        <strain evidence="8 9">DSM 24756</strain>
    </source>
</reference>
<dbReference type="OrthoDB" id="9808093at2"/>
<gene>
    <name evidence="8" type="ORF">CBF30_01565</name>
</gene>
<evidence type="ECO:0000256" key="5">
    <source>
        <dbReference type="PROSITE-ProRule" id="PRU00520"/>
    </source>
</evidence>
<evidence type="ECO:0000256" key="3">
    <source>
        <dbReference type="ARBA" id="ARBA00015991"/>
    </source>
</evidence>
<dbReference type="InterPro" id="IPR001792">
    <property type="entry name" value="Acylphosphatase-like_dom"/>
</dbReference>
<dbReference type="SUPFAM" id="SSF54975">
    <property type="entry name" value="Acylphosphatase/BLUF domain-like"/>
    <property type="match status" value="1"/>
</dbReference>
<evidence type="ECO:0000256" key="2">
    <source>
        <dbReference type="ARBA" id="ARBA00012150"/>
    </source>
</evidence>
<proteinExistence type="inferred from homology"/>
<dbReference type="Proteomes" id="UP000288669">
    <property type="component" value="Unassembled WGS sequence"/>
</dbReference>
<evidence type="ECO:0000256" key="1">
    <source>
        <dbReference type="ARBA" id="ARBA00005614"/>
    </source>
</evidence>
<comment type="catalytic activity">
    <reaction evidence="4 5">
        <text>an acyl phosphate + H2O = a carboxylate + phosphate + H(+)</text>
        <dbReference type="Rhea" id="RHEA:14965"/>
        <dbReference type="ChEBI" id="CHEBI:15377"/>
        <dbReference type="ChEBI" id="CHEBI:15378"/>
        <dbReference type="ChEBI" id="CHEBI:29067"/>
        <dbReference type="ChEBI" id="CHEBI:43474"/>
        <dbReference type="ChEBI" id="CHEBI:59918"/>
        <dbReference type="EC" id="3.6.1.7"/>
    </reaction>
</comment>
<feature type="domain" description="Acylphosphatase-like" evidence="7">
    <location>
        <begin position="3"/>
        <end position="90"/>
    </location>
</feature>
<dbReference type="EC" id="3.6.1.7" evidence="2 5"/>
<keyword evidence="5" id="KW-0378">Hydrolase</keyword>
<dbReference type="Gene3D" id="3.30.70.100">
    <property type="match status" value="1"/>
</dbReference>
<dbReference type="RefSeq" id="WP_126822081.1">
    <property type="nucleotide sequence ID" value="NZ_JBHLWU010000001.1"/>
</dbReference>
<evidence type="ECO:0000313" key="9">
    <source>
        <dbReference type="Proteomes" id="UP000288669"/>
    </source>
</evidence>
<comment type="similarity">
    <text evidence="1 6">Belongs to the acylphosphatase family.</text>
</comment>
<feature type="active site" evidence="5">
    <location>
        <position position="18"/>
    </location>
</feature>
<evidence type="ECO:0000313" key="8">
    <source>
        <dbReference type="EMBL" id="RSU07955.1"/>
    </source>
</evidence>
<dbReference type="InterPro" id="IPR020456">
    <property type="entry name" value="Acylphosphatase"/>
</dbReference>
<feature type="active site" evidence="5">
    <location>
        <position position="36"/>
    </location>
</feature>
<dbReference type="PROSITE" id="PS00150">
    <property type="entry name" value="ACYLPHOSPHATASE_1"/>
    <property type="match status" value="1"/>
</dbReference>
<dbReference type="PANTHER" id="PTHR47268:SF4">
    <property type="entry name" value="ACYLPHOSPHATASE"/>
    <property type="match status" value="1"/>
</dbReference>
<evidence type="ECO:0000256" key="4">
    <source>
        <dbReference type="ARBA" id="ARBA00047645"/>
    </source>
</evidence>
<dbReference type="GO" id="GO:0003998">
    <property type="term" value="F:acylphosphatase activity"/>
    <property type="evidence" value="ECO:0007669"/>
    <property type="project" value="UniProtKB-EC"/>
</dbReference>
<keyword evidence="9" id="KW-1185">Reference proteome</keyword>
<dbReference type="InterPro" id="IPR036046">
    <property type="entry name" value="Acylphosphatase-like_dom_sf"/>
</dbReference>
<evidence type="ECO:0000256" key="6">
    <source>
        <dbReference type="RuleBase" id="RU004168"/>
    </source>
</evidence>
<organism evidence="8 9">
    <name type="scientific">Vagococcus entomophilus</name>
    <dbReference type="NCBI Taxonomy" id="1160095"/>
    <lineage>
        <taxon>Bacteria</taxon>
        <taxon>Bacillati</taxon>
        <taxon>Bacillota</taxon>
        <taxon>Bacilli</taxon>
        <taxon>Lactobacillales</taxon>
        <taxon>Enterococcaceae</taxon>
        <taxon>Vagococcus</taxon>
    </lineage>
</organism>
<sequence length="90" mass="10114">MSKIRMNIQGHVQGVGFRFMTKILAERIGVFGIVRNEADGSVYLEANGADELIEDFIQQIKNSPSPSGKVTNYTLDYDSTIEERKTFKVV</sequence>
<accession>A0A430AIN8</accession>